<proteinExistence type="predicted"/>
<feature type="transmembrane region" description="Helical" evidence="1">
    <location>
        <begin position="39"/>
        <end position="59"/>
    </location>
</feature>
<dbReference type="AlphaFoldDB" id="A0A6I0KMA0"/>
<name>A0A6I0KMA0_BACUN</name>
<evidence type="ECO:0000256" key="1">
    <source>
        <dbReference type="SAM" id="Phobius"/>
    </source>
</evidence>
<comment type="caution">
    <text evidence="2">The sequence shown here is derived from an EMBL/GenBank/DDBJ whole genome shotgun (WGS) entry which is preliminary data.</text>
</comment>
<evidence type="ECO:0000313" key="2">
    <source>
        <dbReference type="EMBL" id="KAB4168522.1"/>
    </source>
</evidence>
<dbReference type="Proteomes" id="UP000433928">
    <property type="component" value="Unassembled WGS sequence"/>
</dbReference>
<protein>
    <submittedName>
        <fullName evidence="2">Uncharacterized protein</fullName>
    </submittedName>
</protein>
<accession>A0A6I0KMA0</accession>
<dbReference type="EMBL" id="WCUG01000012">
    <property type="protein sequence ID" value="KAB4168522.1"/>
    <property type="molecule type" value="Genomic_DNA"/>
</dbReference>
<keyword evidence="1" id="KW-0812">Transmembrane</keyword>
<feature type="transmembrane region" description="Helical" evidence="1">
    <location>
        <begin position="12"/>
        <end position="33"/>
    </location>
</feature>
<evidence type="ECO:0000313" key="3">
    <source>
        <dbReference type="Proteomes" id="UP000433928"/>
    </source>
</evidence>
<organism evidence="2 3">
    <name type="scientific">Bacteroides uniformis</name>
    <dbReference type="NCBI Taxonomy" id="820"/>
    <lineage>
        <taxon>Bacteria</taxon>
        <taxon>Pseudomonadati</taxon>
        <taxon>Bacteroidota</taxon>
        <taxon>Bacteroidia</taxon>
        <taxon>Bacteroidales</taxon>
        <taxon>Bacteroidaceae</taxon>
        <taxon>Bacteroides</taxon>
    </lineage>
</organism>
<gene>
    <name evidence="2" type="ORF">GAQ59_14175</name>
</gene>
<keyword evidence="1" id="KW-1133">Transmembrane helix</keyword>
<keyword evidence="1" id="KW-0472">Membrane</keyword>
<reference evidence="2 3" key="1">
    <citation type="journal article" date="2019" name="Nat. Med.">
        <title>A library of human gut bacterial isolates paired with longitudinal multiomics data enables mechanistic microbiome research.</title>
        <authorList>
            <person name="Poyet M."/>
            <person name="Groussin M."/>
            <person name="Gibbons S.M."/>
            <person name="Avila-Pacheco J."/>
            <person name="Jiang X."/>
            <person name="Kearney S.M."/>
            <person name="Perrotta A.R."/>
            <person name="Berdy B."/>
            <person name="Zhao S."/>
            <person name="Lieberman T.D."/>
            <person name="Swanson P.K."/>
            <person name="Smith M."/>
            <person name="Roesemann S."/>
            <person name="Alexander J.E."/>
            <person name="Rich S.A."/>
            <person name="Livny J."/>
            <person name="Vlamakis H."/>
            <person name="Clish C."/>
            <person name="Bullock K."/>
            <person name="Deik A."/>
            <person name="Scott J."/>
            <person name="Pierce K.A."/>
            <person name="Xavier R.J."/>
            <person name="Alm E.J."/>
        </authorList>
    </citation>
    <scope>NUCLEOTIDE SEQUENCE [LARGE SCALE GENOMIC DNA]</scope>
    <source>
        <strain evidence="2 3">BIOML-A27</strain>
    </source>
</reference>
<sequence>MHPVIPVVQADECFLAILVFVWIMVFFILWLNMPGFGKAGISFLICIRLSFALIVQGLAKKYRSEARMIFSANQSEGPPCTIRGKRLALQVRNRNAEHCLILRWKNFNPLT</sequence>